<dbReference type="Gene3D" id="3.40.50.150">
    <property type="entry name" value="Vaccinia Virus protein VP39"/>
    <property type="match status" value="1"/>
</dbReference>
<evidence type="ECO:0000256" key="4">
    <source>
        <dbReference type="ARBA" id="ARBA00022679"/>
    </source>
</evidence>
<evidence type="ECO:0000256" key="3">
    <source>
        <dbReference type="ARBA" id="ARBA00022603"/>
    </source>
</evidence>
<dbReference type="PRINTS" id="PR00996">
    <property type="entry name" value="CHERMTFRASE"/>
</dbReference>
<dbReference type="InterPro" id="IPR022641">
    <property type="entry name" value="CheR_N"/>
</dbReference>
<dbReference type="Proteomes" id="UP000765160">
    <property type="component" value="Unassembled WGS sequence"/>
</dbReference>
<evidence type="ECO:0000256" key="5">
    <source>
        <dbReference type="ARBA" id="ARBA00022691"/>
    </source>
</evidence>
<dbReference type="PANTHER" id="PTHR24422:SF21">
    <property type="entry name" value="CHEMOTAXIS PROTEIN METHYLTRANSFERASE 1"/>
    <property type="match status" value="1"/>
</dbReference>
<dbReference type="SUPFAM" id="SSF47757">
    <property type="entry name" value="Chemotaxis receptor methyltransferase CheR, N-terminal domain"/>
    <property type="match status" value="1"/>
</dbReference>
<keyword evidence="5" id="KW-0949">S-adenosyl-L-methionine</keyword>
<evidence type="ECO:0000259" key="6">
    <source>
        <dbReference type="PROSITE" id="PS50123"/>
    </source>
</evidence>
<proteinExistence type="predicted"/>
<dbReference type="PANTHER" id="PTHR24422">
    <property type="entry name" value="CHEMOTAXIS PROTEIN METHYLTRANSFERASE"/>
    <property type="match status" value="1"/>
</dbReference>
<protein>
    <recommendedName>
        <fullName evidence="2">protein-glutamate O-methyltransferase</fullName>
        <ecNumber evidence="2">2.1.1.80</ecNumber>
    </recommendedName>
</protein>
<dbReference type="InterPro" id="IPR050903">
    <property type="entry name" value="Bact_Chemotaxis_MeTrfase"/>
</dbReference>
<keyword evidence="8" id="KW-1185">Reference proteome</keyword>
<dbReference type="EC" id="2.1.1.80" evidence="2"/>
<reference evidence="7 8" key="1">
    <citation type="submission" date="2020-03" db="EMBL/GenBank/DDBJ databases">
        <title>Roseomonas selenitidurans sp. nov. isolated from soil.</title>
        <authorList>
            <person name="Liu H."/>
        </authorList>
    </citation>
    <scope>NUCLEOTIDE SEQUENCE [LARGE SCALE GENOMIC DNA]</scope>
    <source>
        <strain evidence="7 8">JCM 15073</strain>
    </source>
</reference>
<dbReference type="InterPro" id="IPR029063">
    <property type="entry name" value="SAM-dependent_MTases_sf"/>
</dbReference>
<sequence length="266" mass="29070">MNDPGFTEIARAIHGLSGLALSPDKGYLLRNRLAPIMQQRGLASLSEVARQLPTAEGPRLLRELAEATTTNETSFFRDVLPLRQIAEVVVPALDAARTPGVPLRIWSAACSSGQEAYSLAIALAEAGCTRRLEIFGTDLSSAMVARAREGLFSRFEVDRGLAAAQRDRWFREEAGGWRVAEPLRRQCRFEVVNLLGDLRGLGRFDVVLLRNVLIYFDLPTREKVVTGCVAQLAPDGAICLGATETLLGLTVPLAPHPSLRGVWRRA</sequence>
<evidence type="ECO:0000256" key="1">
    <source>
        <dbReference type="ARBA" id="ARBA00001541"/>
    </source>
</evidence>
<keyword evidence="4" id="KW-0808">Transferase</keyword>
<dbReference type="SMART" id="SM00138">
    <property type="entry name" value="MeTrc"/>
    <property type="match status" value="1"/>
</dbReference>
<keyword evidence="3" id="KW-0489">Methyltransferase</keyword>
<organism evidence="7 8">
    <name type="scientific">Falsiroseomonas frigidaquae</name>
    <dbReference type="NCBI Taxonomy" id="487318"/>
    <lineage>
        <taxon>Bacteria</taxon>
        <taxon>Pseudomonadati</taxon>
        <taxon>Pseudomonadota</taxon>
        <taxon>Alphaproteobacteria</taxon>
        <taxon>Acetobacterales</taxon>
        <taxon>Roseomonadaceae</taxon>
        <taxon>Falsiroseomonas</taxon>
    </lineage>
</organism>
<dbReference type="PROSITE" id="PS50123">
    <property type="entry name" value="CHER"/>
    <property type="match status" value="1"/>
</dbReference>
<comment type="caution">
    <text evidence="7">The sequence shown here is derived from an EMBL/GenBank/DDBJ whole genome shotgun (WGS) entry which is preliminary data.</text>
</comment>
<gene>
    <name evidence="7" type="ORF">HB662_00810</name>
</gene>
<name>A0ABX1ESL3_9PROT</name>
<dbReference type="Pfam" id="PF03705">
    <property type="entry name" value="CheR_N"/>
    <property type="match status" value="1"/>
</dbReference>
<evidence type="ECO:0000256" key="2">
    <source>
        <dbReference type="ARBA" id="ARBA00012534"/>
    </source>
</evidence>
<dbReference type="EMBL" id="JAAVTX010000001">
    <property type="protein sequence ID" value="NKE43298.1"/>
    <property type="molecule type" value="Genomic_DNA"/>
</dbReference>
<dbReference type="InterPro" id="IPR036804">
    <property type="entry name" value="CheR_N_sf"/>
</dbReference>
<accession>A0ABX1ESL3</accession>
<comment type="catalytic activity">
    <reaction evidence="1">
        <text>L-glutamyl-[protein] + S-adenosyl-L-methionine = [protein]-L-glutamate 5-O-methyl ester + S-adenosyl-L-homocysteine</text>
        <dbReference type="Rhea" id="RHEA:24452"/>
        <dbReference type="Rhea" id="RHEA-COMP:10208"/>
        <dbReference type="Rhea" id="RHEA-COMP:10311"/>
        <dbReference type="ChEBI" id="CHEBI:29973"/>
        <dbReference type="ChEBI" id="CHEBI:57856"/>
        <dbReference type="ChEBI" id="CHEBI:59789"/>
        <dbReference type="ChEBI" id="CHEBI:82795"/>
        <dbReference type="EC" id="2.1.1.80"/>
    </reaction>
</comment>
<dbReference type="InterPro" id="IPR022642">
    <property type="entry name" value="CheR_C"/>
</dbReference>
<dbReference type="SUPFAM" id="SSF53335">
    <property type="entry name" value="S-adenosyl-L-methionine-dependent methyltransferases"/>
    <property type="match status" value="1"/>
</dbReference>
<evidence type="ECO:0000313" key="7">
    <source>
        <dbReference type="EMBL" id="NKE43298.1"/>
    </source>
</evidence>
<dbReference type="RefSeq" id="WP_168046196.1">
    <property type="nucleotide sequence ID" value="NZ_JAATJR010000001.1"/>
</dbReference>
<dbReference type="Pfam" id="PF01739">
    <property type="entry name" value="CheR"/>
    <property type="match status" value="1"/>
</dbReference>
<feature type="domain" description="CheR-type methyltransferase" evidence="6">
    <location>
        <begin position="1"/>
        <end position="250"/>
    </location>
</feature>
<evidence type="ECO:0000313" key="8">
    <source>
        <dbReference type="Proteomes" id="UP000765160"/>
    </source>
</evidence>
<dbReference type="InterPro" id="IPR000780">
    <property type="entry name" value="CheR_MeTrfase"/>
</dbReference>
<dbReference type="Gene3D" id="1.10.155.10">
    <property type="entry name" value="Chemotaxis receptor methyltransferase CheR, N-terminal domain"/>
    <property type="match status" value="1"/>
</dbReference>